<dbReference type="SUPFAM" id="SSF63712">
    <property type="entry name" value="Nicotinic receptor ligand binding domain-like"/>
    <property type="match status" value="1"/>
</dbReference>
<dbReference type="InterPro" id="IPR006201">
    <property type="entry name" value="Neur_channel"/>
</dbReference>
<evidence type="ECO:0000256" key="10">
    <source>
        <dbReference type="ARBA" id="ARBA00034099"/>
    </source>
</evidence>
<feature type="region of interest" description="Disordered" evidence="11">
    <location>
        <begin position="290"/>
        <end position="309"/>
    </location>
</feature>
<feature type="signal peptide" evidence="12">
    <location>
        <begin position="1"/>
        <end position="18"/>
    </location>
</feature>
<keyword evidence="5" id="KW-0406">Ion transport</keyword>
<keyword evidence="1" id="KW-0813">Transport</keyword>
<dbReference type="InterPro" id="IPR006202">
    <property type="entry name" value="Neur_chan_lig-bd"/>
</dbReference>
<protein>
    <recommendedName>
        <fullName evidence="13">Neurotransmitter-gated ion-channel ligand-binding domain-containing protein</fullName>
    </recommendedName>
</protein>
<evidence type="ECO:0000256" key="6">
    <source>
        <dbReference type="ARBA" id="ARBA00023136"/>
    </source>
</evidence>
<evidence type="ECO:0000256" key="1">
    <source>
        <dbReference type="ARBA" id="ARBA00022448"/>
    </source>
</evidence>
<dbReference type="GO" id="GO:0097060">
    <property type="term" value="C:synaptic membrane"/>
    <property type="evidence" value="ECO:0007669"/>
    <property type="project" value="UniProtKB-SubCell"/>
</dbReference>
<evidence type="ECO:0000256" key="12">
    <source>
        <dbReference type="SAM" id="SignalP"/>
    </source>
</evidence>
<gene>
    <name evidence="14" type="ORF">ACJMK2_020199</name>
</gene>
<proteinExistence type="predicted"/>
<feature type="compositionally biased region" description="Basic and acidic residues" evidence="11">
    <location>
        <begin position="300"/>
        <end position="309"/>
    </location>
</feature>
<dbReference type="GO" id="GO:0034220">
    <property type="term" value="P:monoatomic ion transmembrane transport"/>
    <property type="evidence" value="ECO:0007669"/>
    <property type="project" value="UniProtKB-KW"/>
</dbReference>
<reference evidence="14 15" key="1">
    <citation type="submission" date="2024-11" db="EMBL/GenBank/DDBJ databases">
        <title>Chromosome-level genome assembly of the freshwater bivalve Anodonta woodiana.</title>
        <authorList>
            <person name="Chen X."/>
        </authorList>
    </citation>
    <scope>NUCLEOTIDE SEQUENCE [LARGE SCALE GENOMIC DNA]</scope>
    <source>
        <strain evidence="14">MN2024</strain>
        <tissue evidence="14">Gills</tissue>
    </source>
</reference>
<evidence type="ECO:0000256" key="5">
    <source>
        <dbReference type="ARBA" id="ARBA00023065"/>
    </source>
</evidence>
<organism evidence="14 15">
    <name type="scientific">Sinanodonta woodiana</name>
    <name type="common">Chinese pond mussel</name>
    <name type="synonym">Anodonta woodiana</name>
    <dbReference type="NCBI Taxonomy" id="1069815"/>
    <lineage>
        <taxon>Eukaryota</taxon>
        <taxon>Metazoa</taxon>
        <taxon>Spiralia</taxon>
        <taxon>Lophotrochozoa</taxon>
        <taxon>Mollusca</taxon>
        <taxon>Bivalvia</taxon>
        <taxon>Autobranchia</taxon>
        <taxon>Heteroconchia</taxon>
        <taxon>Palaeoheterodonta</taxon>
        <taxon>Unionida</taxon>
        <taxon>Unionoidea</taxon>
        <taxon>Unionidae</taxon>
        <taxon>Unioninae</taxon>
        <taxon>Sinanodonta</taxon>
    </lineage>
</organism>
<keyword evidence="2" id="KW-1003">Cell membrane</keyword>
<keyword evidence="15" id="KW-1185">Reference proteome</keyword>
<evidence type="ECO:0000256" key="11">
    <source>
        <dbReference type="SAM" id="MobiDB-lite"/>
    </source>
</evidence>
<dbReference type="Pfam" id="PF02931">
    <property type="entry name" value="Neur_chan_LBD"/>
    <property type="match status" value="1"/>
</dbReference>
<dbReference type="InterPro" id="IPR036734">
    <property type="entry name" value="Neur_chan_lig-bd_sf"/>
</dbReference>
<keyword evidence="12" id="KW-0732">Signal</keyword>
<dbReference type="CDD" id="cd18997">
    <property type="entry name" value="LGIC_ECD_nAChR"/>
    <property type="match status" value="1"/>
</dbReference>
<evidence type="ECO:0000313" key="14">
    <source>
        <dbReference type="EMBL" id="KAL3842156.1"/>
    </source>
</evidence>
<feature type="domain" description="Neurotransmitter-gated ion-channel ligand-binding" evidence="13">
    <location>
        <begin position="23"/>
        <end position="235"/>
    </location>
</feature>
<evidence type="ECO:0000256" key="9">
    <source>
        <dbReference type="ARBA" id="ARBA00023303"/>
    </source>
</evidence>
<keyword evidence="8" id="KW-1071">Ligand-gated ion channel</keyword>
<evidence type="ECO:0000256" key="7">
    <source>
        <dbReference type="ARBA" id="ARBA00023170"/>
    </source>
</evidence>
<dbReference type="Proteomes" id="UP001634394">
    <property type="component" value="Unassembled WGS sequence"/>
</dbReference>
<keyword evidence="4" id="KW-0770">Synapse</keyword>
<accession>A0ABD3TZQ3</accession>
<dbReference type="InterPro" id="IPR002394">
    <property type="entry name" value="Nicotinic_acetylcholine_rcpt"/>
</dbReference>
<dbReference type="FunFam" id="2.70.170.10:FF:000028">
    <property type="entry name" value="AcetylCholine Receptor"/>
    <property type="match status" value="1"/>
</dbReference>
<sequence>MSLIYMVLLSAILNTCSGEMPREKLTKALLENYVKSVKPEPSDGSRFNLTVGLTLVNLDDVDADDRVIETHSYMDHTWRDERLAWEPSEFNDVRVLHLPANSVWIPDIILFNNAGDNFKPMIDMSVVVYSDGTISYIPPYHLKSFCETNQQPTGVFNKFSHGYNELVCKLKFGSWTYDGHEMSLVSRSPQIDMSEFRRFPADKFQVKSTSAQVDQKMYPCCPEPYETVGFTIVLTNNPKYHHDSSPISAEDIVEAQVQAHAQAQVYPRLYNRKYHHDSSPISAEDIAKAQVQAQGHPHGYHHDDSPEDFGRHDRYDFF</sequence>
<dbReference type="Gene3D" id="2.70.170.10">
    <property type="entry name" value="Neurotransmitter-gated ion-channel ligand-binding domain"/>
    <property type="match status" value="1"/>
</dbReference>
<dbReference type="PRINTS" id="PR00254">
    <property type="entry name" value="NICOTINICR"/>
</dbReference>
<dbReference type="PANTHER" id="PTHR18945">
    <property type="entry name" value="NEUROTRANSMITTER GATED ION CHANNEL"/>
    <property type="match status" value="1"/>
</dbReference>
<name>A0ABD3TZQ3_SINWO</name>
<dbReference type="EMBL" id="JBJQND010000017">
    <property type="protein sequence ID" value="KAL3842156.1"/>
    <property type="molecule type" value="Genomic_DNA"/>
</dbReference>
<evidence type="ECO:0000256" key="8">
    <source>
        <dbReference type="ARBA" id="ARBA00023286"/>
    </source>
</evidence>
<comment type="caution">
    <text evidence="14">The sequence shown here is derived from an EMBL/GenBank/DDBJ whole genome shotgun (WGS) entry which is preliminary data.</text>
</comment>
<evidence type="ECO:0000256" key="3">
    <source>
        <dbReference type="ARBA" id="ARBA00022692"/>
    </source>
</evidence>
<evidence type="ECO:0000259" key="13">
    <source>
        <dbReference type="Pfam" id="PF02931"/>
    </source>
</evidence>
<keyword evidence="7" id="KW-0675">Receptor</keyword>
<keyword evidence="9" id="KW-0407">Ion channel</keyword>
<comment type="subcellular location">
    <subcellularLocation>
        <location evidence="10">Synaptic cell membrane</location>
        <topology evidence="10">Multi-pass membrane protein</topology>
    </subcellularLocation>
</comment>
<evidence type="ECO:0000256" key="4">
    <source>
        <dbReference type="ARBA" id="ARBA00023018"/>
    </source>
</evidence>
<dbReference type="AlphaFoldDB" id="A0ABD3TZQ3"/>
<keyword evidence="3" id="KW-0812">Transmembrane</keyword>
<keyword evidence="6" id="KW-0472">Membrane</keyword>
<evidence type="ECO:0000313" key="15">
    <source>
        <dbReference type="Proteomes" id="UP001634394"/>
    </source>
</evidence>
<evidence type="ECO:0000256" key="2">
    <source>
        <dbReference type="ARBA" id="ARBA00022475"/>
    </source>
</evidence>
<feature type="chain" id="PRO_5044836552" description="Neurotransmitter-gated ion-channel ligand-binding domain-containing protein" evidence="12">
    <location>
        <begin position="19"/>
        <end position="318"/>
    </location>
</feature>